<sequence>MTPSAASAWHGNGTFLALTNSGGAEMLRSSDGRTWTGFTPVSAGTTTPIRLERLVYSQLRWLGLSDGRIVVSTDNAFTWSPLYQAPPRDGETEGRRFLALALSGNRLAAVGTAGLIATSRDGATWTDESISSNYDLVALAPGQDSFLAAALPMAGAPSGTSALARPRAEGSGWELVEPATLSGLTLMQLAGGNGRFVAYAGAPMPPPSPPAALAPQSETPTPGFYRSEDLGSTWARVGRLQIPSSTEPPAPLVAFVDQSFVVSWTGTPPQSLPALPSFELHVSADAMEWTAHPTGAGGSYTAESFATGDTSVVAVSPRRLLVATRRPWPQPVFVTERLDPFRVGTNYLVALDARGSGTLTYELVGTLPPGLTFRSTGSFHGTPTQAGSSAVTVRARDARGGVAERTFSVDVVSDLSISSGALASATQGSPYEARFTASGGRAPYLWNLAGGTLPSGLTLQQTDGAYVLSGRPTLSGNFALTVRVTDSANQTAERAVSLQIVAPPPPPEDEGAAPGGCGCNGGGAGVQALGLAALALVARIRRKQRQA</sequence>
<keyword evidence="1" id="KW-0378">Hydrolase</keyword>
<reference evidence="1 2" key="1">
    <citation type="journal article" date="2016" name="PLoS ONE">
        <title>Complete Genome Sequence and Comparative Genomics of a Novel Myxobacterium Myxococcus hansupus.</title>
        <authorList>
            <person name="Sharma G."/>
            <person name="Narwani T."/>
            <person name="Subramanian S."/>
        </authorList>
    </citation>
    <scope>NUCLEOTIDE SEQUENCE [LARGE SCALE GENOMIC DNA]</scope>
    <source>
        <strain evidence="2">mixupus</strain>
    </source>
</reference>
<evidence type="ECO:0000313" key="1">
    <source>
        <dbReference type="EMBL" id="AKQ64874.1"/>
    </source>
</evidence>
<dbReference type="InterPro" id="IPR015943">
    <property type="entry name" value="WD40/YVTN_repeat-like_dom_sf"/>
</dbReference>
<dbReference type="InterPro" id="IPR013783">
    <property type="entry name" value="Ig-like_fold"/>
</dbReference>
<dbReference type="Pfam" id="PF05345">
    <property type="entry name" value="He_PIG"/>
    <property type="match status" value="2"/>
</dbReference>
<dbReference type="SUPFAM" id="SSF50939">
    <property type="entry name" value="Sialidases"/>
    <property type="match status" value="1"/>
</dbReference>
<evidence type="ECO:0000313" key="2">
    <source>
        <dbReference type="Proteomes" id="UP000009026"/>
    </source>
</evidence>
<dbReference type="Gene3D" id="2.130.10.10">
    <property type="entry name" value="YVTN repeat-like/Quinoprotein amine dehydrogenase"/>
    <property type="match status" value="1"/>
</dbReference>
<accession>A0A0H4WQ08</accession>
<dbReference type="GO" id="GO:0006508">
    <property type="term" value="P:proteolysis"/>
    <property type="evidence" value="ECO:0007669"/>
    <property type="project" value="UniProtKB-KW"/>
</dbReference>
<proteinExistence type="predicted"/>
<dbReference type="PATRIC" id="fig|1297742.4.peg.1809"/>
<keyword evidence="2" id="KW-1185">Reference proteome</keyword>
<dbReference type="KEGG" id="mym:A176_001786"/>
<name>A0A0H4WQ08_9BACT</name>
<dbReference type="InterPro" id="IPR036278">
    <property type="entry name" value="Sialidase_sf"/>
</dbReference>
<gene>
    <name evidence="1" type="ORF">A176_001786</name>
</gene>
<dbReference type="GO" id="GO:0008233">
    <property type="term" value="F:peptidase activity"/>
    <property type="evidence" value="ECO:0007669"/>
    <property type="project" value="UniProtKB-KW"/>
</dbReference>
<dbReference type="InterPro" id="IPR015919">
    <property type="entry name" value="Cadherin-like_sf"/>
</dbReference>
<keyword evidence="1" id="KW-0645">Protease</keyword>
<dbReference type="SUPFAM" id="SSF49313">
    <property type="entry name" value="Cadherin-like"/>
    <property type="match status" value="2"/>
</dbReference>
<dbReference type="EMBL" id="CP012109">
    <property type="protein sequence ID" value="AKQ64874.1"/>
    <property type="molecule type" value="Genomic_DNA"/>
</dbReference>
<dbReference type="eggNOG" id="COG3468">
    <property type="taxonomic scope" value="Bacteria"/>
</dbReference>
<dbReference type="GO" id="GO:0005509">
    <property type="term" value="F:calcium ion binding"/>
    <property type="evidence" value="ECO:0007669"/>
    <property type="project" value="InterPro"/>
</dbReference>
<dbReference type="Gene3D" id="2.60.40.10">
    <property type="entry name" value="Immunoglobulins"/>
    <property type="match status" value="2"/>
</dbReference>
<dbReference type="STRING" id="1297742.A176_001786"/>
<organism evidence="1 2">
    <name type="scientific">Pseudomyxococcus hansupus</name>
    <dbReference type="NCBI Taxonomy" id="1297742"/>
    <lineage>
        <taxon>Bacteria</taxon>
        <taxon>Pseudomonadati</taxon>
        <taxon>Myxococcota</taxon>
        <taxon>Myxococcia</taxon>
        <taxon>Myxococcales</taxon>
        <taxon>Cystobacterineae</taxon>
        <taxon>Myxococcaceae</taxon>
        <taxon>Pseudomyxococcus</taxon>
    </lineage>
</organism>
<dbReference type="Proteomes" id="UP000009026">
    <property type="component" value="Chromosome"/>
</dbReference>
<protein>
    <submittedName>
        <fullName evidence="1">Serine protease, subtilase family</fullName>
    </submittedName>
</protein>
<dbReference type="AlphaFoldDB" id="A0A0H4WQ08"/>
<dbReference type="GO" id="GO:0016020">
    <property type="term" value="C:membrane"/>
    <property type="evidence" value="ECO:0007669"/>
    <property type="project" value="InterPro"/>
</dbReference>